<evidence type="ECO:0000313" key="2">
    <source>
        <dbReference type="Proteomes" id="UP000614601"/>
    </source>
</evidence>
<comment type="caution">
    <text evidence="1">The sequence shown here is derived from an EMBL/GenBank/DDBJ whole genome shotgun (WGS) entry which is preliminary data.</text>
</comment>
<proteinExistence type="predicted"/>
<protein>
    <submittedName>
        <fullName evidence="1">Uncharacterized protein</fullName>
    </submittedName>
</protein>
<dbReference type="Proteomes" id="UP000783686">
    <property type="component" value="Unassembled WGS sequence"/>
</dbReference>
<dbReference type="AlphaFoldDB" id="A0A811L5W9"/>
<name>A0A811L5W9_9BILA</name>
<evidence type="ECO:0000313" key="1">
    <source>
        <dbReference type="EMBL" id="CAD5223662.1"/>
    </source>
</evidence>
<dbReference type="EMBL" id="CAJFDH010000005">
    <property type="protein sequence ID" value="CAD5223662.1"/>
    <property type="molecule type" value="Genomic_DNA"/>
</dbReference>
<dbReference type="Proteomes" id="UP000614601">
    <property type="component" value="Unassembled WGS sequence"/>
</dbReference>
<organism evidence="1 2">
    <name type="scientific">Bursaphelenchus okinawaensis</name>
    <dbReference type="NCBI Taxonomy" id="465554"/>
    <lineage>
        <taxon>Eukaryota</taxon>
        <taxon>Metazoa</taxon>
        <taxon>Ecdysozoa</taxon>
        <taxon>Nematoda</taxon>
        <taxon>Chromadorea</taxon>
        <taxon>Rhabditida</taxon>
        <taxon>Tylenchina</taxon>
        <taxon>Tylenchomorpha</taxon>
        <taxon>Aphelenchoidea</taxon>
        <taxon>Aphelenchoididae</taxon>
        <taxon>Bursaphelenchus</taxon>
    </lineage>
</organism>
<accession>A0A811L5W9</accession>
<reference evidence="1" key="1">
    <citation type="submission" date="2020-09" db="EMBL/GenBank/DDBJ databases">
        <authorList>
            <person name="Kikuchi T."/>
        </authorList>
    </citation>
    <scope>NUCLEOTIDE SEQUENCE</scope>
    <source>
        <strain evidence="1">SH1</strain>
    </source>
</reference>
<gene>
    <name evidence="1" type="ORF">BOKJ2_LOCUS10432</name>
</gene>
<sequence>MVMPRFEALQISAEKDDQQLLIDCAKGFAYSTFPQINFKDENADTFIEFYVYFAKTVSMFPNSVDWETLMAFKTRLIHLGAPYPAYMGQRTLQIMADFRKVLENEDEKKKYAAVYRHLSEIDLDCSYM</sequence>
<keyword evidence="2" id="KW-1185">Reference proteome</keyword>
<dbReference type="EMBL" id="CAJFCW020000005">
    <property type="protein sequence ID" value="CAG9118413.1"/>
    <property type="molecule type" value="Genomic_DNA"/>
</dbReference>